<organism evidence="7 8">
    <name type="scientific">Elysia chlorotica</name>
    <name type="common">Eastern emerald elysia</name>
    <name type="synonym">Sea slug</name>
    <dbReference type="NCBI Taxonomy" id="188477"/>
    <lineage>
        <taxon>Eukaryota</taxon>
        <taxon>Metazoa</taxon>
        <taxon>Spiralia</taxon>
        <taxon>Lophotrochozoa</taxon>
        <taxon>Mollusca</taxon>
        <taxon>Gastropoda</taxon>
        <taxon>Heterobranchia</taxon>
        <taxon>Euthyneura</taxon>
        <taxon>Panpulmonata</taxon>
        <taxon>Sacoglossa</taxon>
        <taxon>Placobranchoidea</taxon>
        <taxon>Plakobranchidae</taxon>
        <taxon>Elysia</taxon>
    </lineage>
</organism>
<evidence type="ECO:0000256" key="2">
    <source>
        <dbReference type="ARBA" id="ARBA00022692"/>
    </source>
</evidence>
<comment type="subcellular location">
    <subcellularLocation>
        <location evidence="1">Membrane</location>
        <topology evidence="1">Multi-pass membrane protein</topology>
    </subcellularLocation>
</comment>
<evidence type="ECO:0000259" key="6">
    <source>
        <dbReference type="PROSITE" id="PS50850"/>
    </source>
</evidence>
<feature type="transmembrane region" description="Helical" evidence="5">
    <location>
        <begin position="338"/>
        <end position="356"/>
    </location>
</feature>
<keyword evidence="3 5" id="KW-1133">Transmembrane helix</keyword>
<comment type="caution">
    <text evidence="7">The sequence shown here is derived from an EMBL/GenBank/DDBJ whole genome shotgun (WGS) entry which is preliminary data.</text>
</comment>
<dbReference type="GO" id="GO:0022857">
    <property type="term" value="F:transmembrane transporter activity"/>
    <property type="evidence" value="ECO:0007669"/>
    <property type="project" value="InterPro"/>
</dbReference>
<dbReference type="EMBL" id="RQTK01000368">
    <property type="protein sequence ID" value="RUS80894.1"/>
    <property type="molecule type" value="Genomic_DNA"/>
</dbReference>
<evidence type="ECO:0000313" key="7">
    <source>
        <dbReference type="EMBL" id="RUS80894.1"/>
    </source>
</evidence>
<dbReference type="AlphaFoldDB" id="A0A433TH64"/>
<dbReference type="InterPro" id="IPR036259">
    <property type="entry name" value="MFS_trans_sf"/>
</dbReference>
<feature type="transmembrane region" description="Helical" evidence="5">
    <location>
        <begin position="21"/>
        <end position="42"/>
    </location>
</feature>
<accession>A0A433TH64</accession>
<dbReference type="GO" id="GO:0016020">
    <property type="term" value="C:membrane"/>
    <property type="evidence" value="ECO:0007669"/>
    <property type="project" value="UniProtKB-SubCell"/>
</dbReference>
<feature type="transmembrane region" description="Helical" evidence="5">
    <location>
        <begin position="253"/>
        <end position="271"/>
    </location>
</feature>
<dbReference type="CDD" id="cd17317">
    <property type="entry name" value="MFS_SLC22"/>
    <property type="match status" value="1"/>
</dbReference>
<gene>
    <name evidence="7" type="ORF">EGW08_011365</name>
</gene>
<keyword evidence="2 5" id="KW-0812">Transmembrane</keyword>
<evidence type="ECO:0000256" key="5">
    <source>
        <dbReference type="SAM" id="Phobius"/>
    </source>
</evidence>
<reference evidence="7 8" key="1">
    <citation type="submission" date="2019-01" db="EMBL/GenBank/DDBJ databases">
        <title>A draft genome assembly of the solar-powered sea slug Elysia chlorotica.</title>
        <authorList>
            <person name="Cai H."/>
            <person name="Li Q."/>
            <person name="Fang X."/>
            <person name="Li J."/>
            <person name="Curtis N.E."/>
            <person name="Altenburger A."/>
            <person name="Shibata T."/>
            <person name="Feng M."/>
            <person name="Maeda T."/>
            <person name="Schwartz J.A."/>
            <person name="Shigenobu S."/>
            <person name="Lundholm N."/>
            <person name="Nishiyama T."/>
            <person name="Yang H."/>
            <person name="Hasebe M."/>
            <person name="Li S."/>
            <person name="Pierce S.K."/>
            <person name="Wang J."/>
        </authorList>
    </citation>
    <scope>NUCLEOTIDE SEQUENCE [LARGE SCALE GENOMIC DNA]</scope>
    <source>
        <strain evidence="7">EC2010</strain>
        <tissue evidence="7">Whole organism of an adult</tissue>
    </source>
</reference>
<dbReference type="InterPro" id="IPR020846">
    <property type="entry name" value="MFS_dom"/>
</dbReference>
<feature type="transmembrane region" description="Helical" evidence="5">
    <location>
        <begin position="425"/>
        <end position="447"/>
    </location>
</feature>
<feature type="transmembrane region" description="Helical" evidence="5">
    <location>
        <begin position="368"/>
        <end position="386"/>
    </location>
</feature>
<protein>
    <recommendedName>
        <fullName evidence="6">Major facilitator superfamily (MFS) profile domain-containing protein</fullName>
    </recommendedName>
</protein>
<dbReference type="PROSITE" id="PS50850">
    <property type="entry name" value="MFS"/>
    <property type="match status" value="1"/>
</dbReference>
<dbReference type="OrthoDB" id="2261376at2759"/>
<dbReference type="PANTHER" id="PTHR24064">
    <property type="entry name" value="SOLUTE CARRIER FAMILY 22 MEMBER"/>
    <property type="match status" value="1"/>
</dbReference>
<evidence type="ECO:0000256" key="3">
    <source>
        <dbReference type="ARBA" id="ARBA00022989"/>
    </source>
</evidence>
<keyword evidence="4 5" id="KW-0472">Membrane</keyword>
<evidence type="ECO:0000313" key="8">
    <source>
        <dbReference type="Proteomes" id="UP000271974"/>
    </source>
</evidence>
<feature type="transmembrane region" description="Helical" evidence="5">
    <location>
        <begin position="167"/>
        <end position="190"/>
    </location>
</feature>
<name>A0A433TH64_ELYCH</name>
<feature type="transmembrane region" description="Helical" evidence="5">
    <location>
        <begin position="459"/>
        <end position="478"/>
    </location>
</feature>
<feature type="transmembrane region" description="Helical" evidence="5">
    <location>
        <begin position="398"/>
        <end position="419"/>
    </location>
</feature>
<keyword evidence="8" id="KW-1185">Reference proteome</keyword>
<feature type="transmembrane region" description="Helical" evidence="5">
    <location>
        <begin position="135"/>
        <end position="155"/>
    </location>
</feature>
<feature type="transmembrane region" description="Helical" evidence="5">
    <location>
        <begin position="224"/>
        <end position="247"/>
    </location>
</feature>
<sequence>MAFSSQNAENLILSLGGKGRFQLTILFLAAFTYVPLVLNHVIMAFHGSPIPHKCMVGSGSVIDTNLTSLAGPRYLTSGTEAYVTNLTHSECSTTVGYSDGQQKIIKCKSDQWKYTPKHVHRNIVSQFDLVCSKKYLVSLATTIYFTGVMLGGLVFGDLADRFGRLPVMLFTLYASIVVGLATAFSVSYAMFVCLRFVHGVLIQGLQTSAYTLLMELFGPKDRPFAGIVAELFFGVAFMVLGGLAYLLRDWQHLQIAASLVAVVTVFYPWVVPESLRWLIMKGKTEEAEKQIQRICKTNKIPFPAECWGLLKDSMAGQAKTVRQHNLTHLFRSRPMTKISLICFYLWFTMSVSYYGLTFKMTSFKGNPYLNFFISGLVESFTYLACIPLMNKFGRRKPLMYSFACGGVMCLSSGLINSFTSGLDHLVTGFALTGKCSMACCFATFFVYASELYPTAVRNIGLGAGMFFARFGSVMAPQINQWADLLLGIDGILIFGVLAVAASVLVYPLPETHQKHLADSLGEAGEPAGGAEVARLNTEEEHEMENRAVEA</sequence>
<dbReference type="Pfam" id="PF00083">
    <property type="entry name" value="Sugar_tr"/>
    <property type="match status" value="1"/>
</dbReference>
<dbReference type="InterPro" id="IPR005828">
    <property type="entry name" value="MFS_sugar_transport-like"/>
</dbReference>
<dbReference type="Gene3D" id="1.20.1250.20">
    <property type="entry name" value="MFS general substrate transporter like domains"/>
    <property type="match status" value="1"/>
</dbReference>
<dbReference type="STRING" id="188477.A0A433TH64"/>
<dbReference type="Proteomes" id="UP000271974">
    <property type="component" value="Unassembled WGS sequence"/>
</dbReference>
<feature type="transmembrane region" description="Helical" evidence="5">
    <location>
        <begin position="484"/>
        <end position="506"/>
    </location>
</feature>
<feature type="domain" description="Major facilitator superfamily (MFS) profile" evidence="6">
    <location>
        <begin position="66"/>
        <end position="513"/>
    </location>
</feature>
<dbReference type="SUPFAM" id="SSF103473">
    <property type="entry name" value="MFS general substrate transporter"/>
    <property type="match status" value="1"/>
</dbReference>
<evidence type="ECO:0000256" key="4">
    <source>
        <dbReference type="ARBA" id="ARBA00023136"/>
    </source>
</evidence>
<evidence type="ECO:0000256" key="1">
    <source>
        <dbReference type="ARBA" id="ARBA00004141"/>
    </source>
</evidence>
<proteinExistence type="predicted"/>